<evidence type="ECO:0000256" key="1">
    <source>
        <dbReference type="ARBA" id="ARBA00022574"/>
    </source>
</evidence>
<dbReference type="GO" id="GO:0017183">
    <property type="term" value="P:protein histidyl modification to diphthamide"/>
    <property type="evidence" value="ECO:0007669"/>
    <property type="project" value="TreeGrafter"/>
</dbReference>
<name>A0A9P4LTX3_9PEZI</name>
<evidence type="ECO:0000313" key="6">
    <source>
        <dbReference type="Proteomes" id="UP000799776"/>
    </source>
</evidence>
<keyword evidence="6" id="KW-1185">Reference proteome</keyword>
<protein>
    <recommendedName>
        <fullName evidence="7">WD40 repeat-like protein</fullName>
    </recommendedName>
</protein>
<dbReference type="InterPro" id="IPR052415">
    <property type="entry name" value="Diphthine_MTase"/>
</dbReference>
<dbReference type="InterPro" id="IPR036322">
    <property type="entry name" value="WD40_repeat_dom_sf"/>
</dbReference>
<comment type="caution">
    <text evidence="5">The sequence shown here is derived from an EMBL/GenBank/DDBJ whole genome shotgun (WGS) entry which is preliminary data.</text>
</comment>
<dbReference type="GO" id="GO:0005737">
    <property type="term" value="C:cytoplasm"/>
    <property type="evidence" value="ECO:0007669"/>
    <property type="project" value="TreeGrafter"/>
</dbReference>
<keyword evidence="1" id="KW-0853">WD repeat</keyword>
<evidence type="ECO:0000256" key="3">
    <source>
        <dbReference type="ARBA" id="ARBA00043952"/>
    </source>
</evidence>
<gene>
    <name evidence="5" type="ORF">K490DRAFT_51538</name>
</gene>
<dbReference type="EMBL" id="ML978777">
    <property type="protein sequence ID" value="KAF2083489.1"/>
    <property type="molecule type" value="Genomic_DNA"/>
</dbReference>
<organism evidence="5 6">
    <name type="scientific">Saccharata proteae CBS 121410</name>
    <dbReference type="NCBI Taxonomy" id="1314787"/>
    <lineage>
        <taxon>Eukaryota</taxon>
        <taxon>Fungi</taxon>
        <taxon>Dikarya</taxon>
        <taxon>Ascomycota</taxon>
        <taxon>Pezizomycotina</taxon>
        <taxon>Dothideomycetes</taxon>
        <taxon>Dothideomycetes incertae sedis</taxon>
        <taxon>Botryosphaeriales</taxon>
        <taxon>Saccharataceae</taxon>
        <taxon>Saccharata</taxon>
    </lineage>
</organism>
<keyword evidence="2" id="KW-0677">Repeat</keyword>
<proteinExistence type="predicted"/>
<dbReference type="GO" id="GO:0061685">
    <property type="term" value="F:diphthine methylesterase activity"/>
    <property type="evidence" value="ECO:0007669"/>
    <property type="project" value="TreeGrafter"/>
</dbReference>
<dbReference type="OrthoDB" id="1930760at2759"/>
<comment type="pathway">
    <text evidence="3">Protein modification.</text>
</comment>
<sequence length="425" mass="45880">MASISSRTSLVLDLPPSCIEFVPGHRDLFVVGTYHLERQEGEEVVKEEENGGAQQRSGSLVLFRLAEDEVTKLQTLPTPSAIFDLHFAPPTHSSTPLLGACTSTGTLALYHITSSPPSITHLRTLQLFPPTSLITYFSWHPTIPHLIGATLSDGSTHLCNTSPSSPSATEQATDTDTDTDQTALTVPLHSHDLEAWVLSFIPNPTSTGLLTGGDDSVLKYRRLPAPLFPSPAKITTSSSSSSTASTYLTTVLLHNDDAPSPTTFWSDRRTHTAGVTAILPLPGNLVVTGSYDDRMRLLALPVGALRTPTVLAECDLGGGVWRLKDMTASPNEHGDGSADVDVEGERNEFVLLASCMHAGTRVVRLARSADRASWGFEVLARFEEHASMNYGSDVQDVEEGGEGQARTVVSTSFYDRLLCVWRWVG</sequence>
<dbReference type="AlphaFoldDB" id="A0A9P4LTX3"/>
<dbReference type="Gene3D" id="2.130.10.10">
    <property type="entry name" value="YVTN repeat-like/Quinoprotein amine dehydrogenase"/>
    <property type="match status" value="1"/>
</dbReference>
<dbReference type="Proteomes" id="UP000799776">
    <property type="component" value="Unassembled WGS sequence"/>
</dbReference>
<accession>A0A9P4LTX3</accession>
<dbReference type="SUPFAM" id="SSF50978">
    <property type="entry name" value="WD40 repeat-like"/>
    <property type="match status" value="1"/>
</dbReference>
<reference evidence="5" key="1">
    <citation type="journal article" date="2020" name="Stud. Mycol.">
        <title>101 Dothideomycetes genomes: a test case for predicting lifestyles and emergence of pathogens.</title>
        <authorList>
            <person name="Haridas S."/>
            <person name="Albert R."/>
            <person name="Binder M."/>
            <person name="Bloem J."/>
            <person name="Labutti K."/>
            <person name="Salamov A."/>
            <person name="Andreopoulos B."/>
            <person name="Baker S."/>
            <person name="Barry K."/>
            <person name="Bills G."/>
            <person name="Bluhm B."/>
            <person name="Cannon C."/>
            <person name="Castanera R."/>
            <person name="Culley D."/>
            <person name="Daum C."/>
            <person name="Ezra D."/>
            <person name="Gonzalez J."/>
            <person name="Henrissat B."/>
            <person name="Kuo A."/>
            <person name="Liang C."/>
            <person name="Lipzen A."/>
            <person name="Lutzoni F."/>
            <person name="Magnuson J."/>
            <person name="Mondo S."/>
            <person name="Nolan M."/>
            <person name="Ohm R."/>
            <person name="Pangilinan J."/>
            <person name="Park H.-J."/>
            <person name="Ramirez L."/>
            <person name="Alfaro M."/>
            <person name="Sun H."/>
            <person name="Tritt A."/>
            <person name="Yoshinaga Y."/>
            <person name="Zwiers L.-H."/>
            <person name="Turgeon B."/>
            <person name="Goodwin S."/>
            <person name="Spatafora J."/>
            <person name="Crous P."/>
            <person name="Grigoriev I."/>
        </authorList>
    </citation>
    <scope>NUCLEOTIDE SEQUENCE</scope>
    <source>
        <strain evidence="5">CBS 121410</strain>
    </source>
</reference>
<dbReference type="PANTHER" id="PTHR46042:SF1">
    <property type="entry name" value="DIPHTHINE METHYLTRANSFERASE"/>
    <property type="match status" value="1"/>
</dbReference>
<dbReference type="PANTHER" id="PTHR46042">
    <property type="entry name" value="DIPHTHINE METHYLTRANSFERASE"/>
    <property type="match status" value="1"/>
</dbReference>
<evidence type="ECO:0000313" key="5">
    <source>
        <dbReference type="EMBL" id="KAF2083489.1"/>
    </source>
</evidence>
<evidence type="ECO:0000256" key="2">
    <source>
        <dbReference type="ARBA" id="ARBA00022737"/>
    </source>
</evidence>
<evidence type="ECO:0008006" key="7">
    <source>
        <dbReference type="Google" id="ProtNLM"/>
    </source>
</evidence>
<evidence type="ECO:0000256" key="4">
    <source>
        <dbReference type="SAM" id="MobiDB-lite"/>
    </source>
</evidence>
<feature type="compositionally biased region" description="Polar residues" evidence="4">
    <location>
        <begin position="158"/>
        <end position="167"/>
    </location>
</feature>
<dbReference type="InterPro" id="IPR015943">
    <property type="entry name" value="WD40/YVTN_repeat-like_dom_sf"/>
</dbReference>
<feature type="region of interest" description="Disordered" evidence="4">
    <location>
        <begin position="158"/>
        <end position="178"/>
    </location>
</feature>